<proteinExistence type="predicted"/>
<dbReference type="GO" id="GO:0005777">
    <property type="term" value="C:peroxisome"/>
    <property type="evidence" value="ECO:0007669"/>
    <property type="project" value="InterPro"/>
</dbReference>
<accession>A0A5C3NHJ3</accession>
<feature type="region of interest" description="Disordered" evidence="1">
    <location>
        <begin position="524"/>
        <end position="552"/>
    </location>
</feature>
<dbReference type="PANTHER" id="PTHR14379:SF3">
    <property type="entry name" value="MEIOSIS REGULATOR AND MRNA STABILITY FACTOR 1"/>
    <property type="match status" value="1"/>
</dbReference>
<feature type="domain" description="NYN" evidence="2">
    <location>
        <begin position="6"/>
        <end position="139"/>
    </location>
</feature>
<dbReference type="GO" id="GO:0004540">
    <property type="term" value="F:RNA nuclease activity"/>
    <property type="evidence" value="ECO:0007669"/>
    <property type="project" value="InterPro"/>
</dbReference>
<dbReference type="Pfam" id="PF01936">
    <property type="entry name" value="NYN"/>
    <property type="match status" value="1"/>
</dbReference>
<sequence length="651" mass="68059">MSLADRVAVFLDYDNVRPPAPIAGNVLAGNLRALAHRYGSITMFKAYIKHERLPSPKSVAYRSALQASGVTLVDCPHNDCRDAADKVIIVDMLAFALDYPAPATIVLISGNCDFAYAVSTLRLRGYNVILVAPKAASLTIKSVASLVLDWDSDVLGGPTSAPSTLWGDHSRSTSSVSVVPEQTATLVKRDVGPAAPDMTAPEFAAAAGMEMETTSVSISRPTVPPSSIINGHDDTYDLRDLRHTVEPWNVFQHLLADSMPASPTSESAISEVTTASYLTSATSADASPVEPAAQSPVALMSSWAASYLRITQVDIQESQGATEQAHEVSMDVPVESTDSYPDPQTSAPDPAADGPEGADLTGGKSLDIDAPGLAEPAVASREDEAPDSLSSIPVDPWARPAPVTPEALTCTASGTSHVVRTASPAAPGATPDTAPASPVIYSTASPTVPNVAPTALLSAGPTVSVGVELTVDTLAASSPPLISAARDTVPLNLRAPAFPPVTTAPTGSKPPLVSLAPSSPAVATVSRNSQSSASTSASVPRPVSASAPVPSTSRVQATTATLITSHHLVPQQFRLLVRYLEKERLNGTYPKTWNQVGMEYWNVKSVQRLTGQTKFKNHMVEAADAGIVTVTGKWAGEGKIHLKDQWHGFVL</sequence>
<dbReference type="Proteomes" id="UP000305948">
    <property type="component" value="Unassembled WGS sequence"/>
</dbReference>
<evidence type="ECO:0000313" key="4">
    <source>
        <dbReference type="Proteomes" id="UP000305948"/>
    </source>
</evidence>
<dbReference type="EMBL" id="ML213508">
    <property type="protein sequence ID" value="TFK53041.1"/>
    <property type="molecule type" value="Genomic_DNA"/>
</dbReference>
<keyword evidence="4" id="KW-1185">Reference proteome</keyword>
<dbReference type="OrthoDB" id="549353at2759"/>
<gene>
    <name evidence="3" type="ORF">OE88DRAFT_1734002</name>
</gene>
<dbReference type="CDD" id="cd10910">
    <property type="entry name" value="PIN_limkain_b1_N_like"/>
    <property type="match status" value="1"/>
</dbReference>
<organism evidence="3 4">
    <name type="scientific">Heliocybe sulcata</name>
    <dbReference type="NCBI Taxonomy" id="5364"/>
    <lineage>
        <taxon>Eukaryota</taxon>
        <taxon>Fungi</taxon>
        <taxon>Dikarya</taxon>
        <taxon>Basidiomycota</taxon>
        <taxon>Agaricomycotina</taxon>
        <taxon>Agaricomycetes</taxon>
        <taxon>Gloeophyllales</taxon>
        <taxon>Gloeophyllaceae</taxon>
        <taxon>Heliocybe</taxon>
    </lineage>
</organism>
<dbReference type="InterPro" id="IPR021139">
    <property type="entry name" value="NYN"/>
</dbReference>
<dbReference type="Gene3D" id="3.40.50.1010">
    <property type="entry name" value="5'-nuclease"/>
    <property type="match status" value="1"/>
</dbReference>
<feature type="compositionally biased region" description="Low complexity" evidence="1">
    <location>
        <begin position="347"/>
        <end position="359"/>
    </location>
</feature>
<protein>
    <recommendedName>
        <fullName evidence="2">NYN domain-containing protein</fullName>
    </recommendedName>
</protein>
<evidence type="ECO:0000256" key="1">
    <source>
        <dbReference type="SAM" id="MobiDB-lite"/>
    </source>
</evidence>
<feature type="compositionally biased region" description="Polar residues" evidence="1">
    <location>
        <begin position="336"/>
        <end position="346"/>
    </location>
</feature>
<dbReference type="STRING" id="5364.A0A5C3NHJ3"/>
<evidence type="ECO:0000259" key="2">
    <source>
        <dbReference type="Pfam" id="PF01936"/>
    </source>
</evidence>
<dbReference type="AlphaFoldDB" id="A0A5C3NHJ3"/>
<feature type="region of interest" description="Disordered" evidence="1">
    <location>
        <begin position="333"/>
        <end position="370"/>
    </location>
</feature>
<evidence type="ECO:0000313" key="3">
    <source>
        <dbReference type="EMBL" id="TFK53041.1"/>
    </source>
</evidence>
<name>A0A5C3NHJ3_9AGAM</name>
<dbReference type="InterPro" id="IPR024768">
    <property type="entry name" value="Marf1"/>
</dbReference>
<dbReference type="PANTHER" id="PTHR14379">
    <property type="entry name" value="LIMKAIN B LKAP"/>
    <property type="match status" value="1"/>
</dbReference>
<dbReference type="GO" id="GO:1905762">
    <property type="term" value="F:CCR4-NOT complex binding"/>
    <property type="evidence" value="ECO:0007669"/>
    <property type="project" value="TreeGrafter"/>
</dbReference>
<reference evidence="3 4" key="1">
    <citation type="journal article" date="2019" name="Nat. Ecol. Evol.">
        <title>Megaphylogeny resolves global patterns of mushroom evolution.</title>
        <authorList>
            <person name="Varga T."/>
            <person name="Krizsan K."/>
            <person name="Foldi C."/>
            <person name="Dima B."/>
            <person name="Sanchez-Garcia M."/>
            <person name="Sanchez-Ramirez S."/>
            <person name="Szollosi G.J."/>
            <person name="Szarkandi J.G."/>
            <person name="Papp V."/>
            <person name="Albert L."/>
            <person name="Andreopoulos W."/>
            <person name="Angelini C."/>
            <person name="Antonin V."/>
            <person name="Barry K.W."/>
            <person name="Bougher N.L."/>
            <person name="Buchanan P."/>
            <person name="Buyck B."/>
            <person name="Bense V."/>
            <person name="Catcheside P."/>
            <person name="Chovatia M."/>
            <person name="Cooper J."/>
            <person name="Damon W."/>
            <person name="Desjardin D."/>
            <person name="Finy P."/>
            <person name="Geml J."/>
            <person name="Haridas S."/>
            <person name="Hughes K."/>
            <person name="Justo A."/>
            <person name="Karasinski D."/>
            <person name="Kautmanova I."/>
            <person name="Kiss B."/>
            <person name="Kocsube S."/>
            <person name="Kotiranta H."/>
            <person name="LaButti K.M."/>
            <person name="Lechner B.E."/>
            <person name="Liimatainen K."/>
            <person name="Lipzen A."/>
            <person name="Lukacs Z."/>
            <person name="Mihaltcheva S."/>
            <person name="Morgado L.N."/>
            <person name="Niskanen T."/>
            <person name="Noordeloos M.E."/>
            <person name="Ohm R.A."/>
            <person name="Ortiz-Santana B."/>
            <person name="Ovrebo C."/>
            <person name="Racz N."/>
            <person name="Riley R."/>
            <person name="Savchenko A."/>
            <person name="Shiryaev A."/>
            <person name="Soop K."/>
            <person name="Spirin V."/>
            <person name="Szebenyi C."/>
            <person name="Tomsovsky M."/>
            <person name="Tulloss R.E."/>
            <person name="Uehling J."/>
            <person name="Grigoriev I.V."/>
            <person name="Vagvolgyi C."/>
            <person name="Papp T."/>
            <person name="Martin F.M."/>
            <person name="Miettinen O."/>
            <person name="Hibbett D.S."/>
            <person name="Nagy L.G."/>
        </authorList>
    </citation>
    <scope>NUCLEOTIDE SEQUENCE [LARGE SCALE GENOMIC DNA]</scope>
    <source>
        <strain evidence="3 4">OMC1185</strain>
    </source>
</reference>
<dbReference type="GO" id="GO:0010468">
    <property type="term" value="P:regulation of gene expression"/>
    <property type="evidence" value="ECO:0007669"/>
    <property type="project" value="InterPro"/>
</dbReference>